<reference evidence="7" key="1">
    <citation type="journal article" date="2023" name="Mol. Phylogenet. Evol.">
        <title>Genome-scale phylogeny and comparative genomics of the fungal order Sordariales.</title>
        <authorList>
            <person name="Hensen N."/>
            <person name="Bonometti L."/>
            <person name="Westerberg I."/>
            <person name="Brannstrom I.O."/>
            <person name="Guillou S."/>
            <person name="Cros-Aarteil S."/>
            <person name="Calhoun S."/>
            <person name="Haridas S."/>
            <person name="Kuo A."/>
            <person name="Mondo S."/>
            <person name="Pangilinan J."/>
            <person name="Riley R."/>
            <person name="LaButti K."/>
            <person name="Andreopoulos B."/>
            <person name="Lipzen A."/>
            <person name="Chen C."/>
            <person name="Yan M."/>
            <person name="Daum C."/>
            <person name="Ng V."/>
            <person name="Clum A."/>
            <person name="Steindorff A."/>
            <person name="Ohm R.A."/>
            <person name="Martin F."/>
            <person name="Silar P."/>
            <person name="Natvig D.O."/>
            <person name="Lalanne C."/>
            <person name="Gautier V."/>
            <person name="Ament-Velasquez S.L."/>
            <person name="Kruys A."/>
            <person name="Hutchinson M.I."/>
            <person name="Powell A.J."/>
            <person name="Barry K."/>
            <person name="Miller A.N."/>
            <person name="Grigoriev I.V."/>
            <person name="Debuchy R."/>
            <person name="Gladieux P."/>
            <person name="Hiltunen Thoren M."/>
            <person name="Johannesson H."/>
        </authorList>
    </citation>
    <scope>NUCLEOTIDE SEQUENCE</scope>
    <source>
        <strain evidence="7">CBS 757.83</strain>
    </source>
</reference>
<keyword evidence="3" id="KW-0862">Zinc</keyword>
<feature type="domain" description="MYND-type" evidence="6">
    <location>
        <begin position="20"/>
        <end position="60"/>
    </location>
</feature>
<accession>A0AAN6PXV3</accession>
<evidence type="ECO:0000259" key="6">
    <source>
        <dbReference type="PROSITE" id="PS50865"/>
    </source>
</evidence>
<dbReference type="SUPFAM" id="SSF144232">
    <property type="entry name" value="HIT/MYND zinc finger-like"/>
    <property type="match status" value="1"/>
</dbReference>
<comment type="caution">
    <text evidence="7">The sequence shown here is derived from an EMBL/GenBank/DDBJ whole genome shotgun (WGS) entry which is preliminary data.</text>
</comment>
<name>A0AAN6PXV3_9PEZI</name>
<organism evidence="7 8">
    <name type="scientific">Parathielavia hyrcaniae</name>
    <dbReference type="NCBI Taxonomy" id="113614"/>
    <lineage>
        <taxon>Eukaryota</taxon>
        <taxon>Fungi</taxon>
        <taxon>Dikarya</taxon>
        <taxon>Ascomycota</taxon>
        <taxon>Pezizomycotina</taxon>
        <taxon>Sordariomycetes</taxon>
        <taxon>Sordariomycetidae</taxon>
        <taxon>Sordariales</taxon>
        <taxon>Chaetomiaceae</taxon>
        <taxon>Parathielavia</taxon>
    </lineage>
</organism>
<evidence type="ECO:0000313" key="7">
    <source>
        <dbReference type="EMBL" id="KAK4099828.1"/>
    </source>
</evidence>
<feature type="compositionally biased region" description="Polar residues" evidence="5">
    <location>
        <begin position="542"/>
        <end position="560"/>
    </location>
</feature>
<keyword evidence="8" id="KW-1185">Reference proteome</keyword>
<reference evidence="7" key="2">
    <citation type="submission" date="2023-05" db="EMBL/GenBank/DDBJ databases">
        <authorList>
            <consortium name="Lawrence Berkeley National Laboratory"/>
            <person name="Steindorff A."/>
            <person name="Hensen N."/>
            <person name="Bonometti L."/>
            <person name="Westerberg I."/>
            <person name="Brannstrom I.O."/>
            <person name="Guillou S."/>
            <person name="Cros-Aarteil S."/>
            <person name="Calhoun S."/>
            <person name="Haridas S."/>
            <person name="Kuo A."/>
            <person name="Mondo S."/>
            <person name="Pangilinan J."/>
            <person name="Riley R."/>
            <person name="Labutti K."/>
            <person name="Andreopoulos B."/>
            <person name="Lipzen A."/>
            <person name="Chen C."/>
            <person name="Yanf M."/>
            <person name="Daum C."/>
            <person name="Ng V."/>
            <person name="Clum A."/>
            <person name="Ohm R."/>
            <person name="Martin F."/>
            <person name="Silar P."/>
            <person name="Natvig D."/>
            <person name="Lalanne C."/>
            <person name="Gautier V."/>
            <person name="Ament-Velasquez S.L."/>
            <person name="Kruys A."/>
            <person name="Hutchinson M.I."/>
            <person name="Powell A.J."/>
            <person name="Barry K."/>
            <person name="Miller A.N."/>
            <person name="Grigoriev I.V."/>
            <person name="Debuchy R."/>
            <person name="Gladieux P."/>
            <person name="Thoren M.H."/>
            <person name="Johannesson H."/>
        </authorList>
    </citation>
    <scope>NUCLEOTIDE SEQUENCE</scope>
    <source>
        <strain evidence="7">CBS 757.83</strain>
    </source>
</reference>
<dbReference type="EMBL" id="MU863646">
    <property type="protein sequence ID" value="KAK4099828.1"/>
    <property type="molecule type" value="Genomic_DNA"/>
</dbReference>
<sequence>MTTSSGNVPACANVTPDSDSAACNKKGAFACGKCNLVSYCGKQCQTAHWPVHQTLHKDPANRSNWRPAWDIEGREPAWAMDEARNNAHNPYGGDLFLWGNVPAIDVLRLSDNEGAGYSDDIELLFAGSSKPSRPAQGLLYIRSLTRETASGDLRNVVKTIVDLPATVTQIVHATINGREMAMLIHLWYSTFMPEVVLSTVQKAVKPLIVEVCAKIKDKHSATYLGKTWQFPSGRRLRLVLKRDQWFALSKMLDVPQGFTFDKASKVRHGVTLAPERADYRDRWDFKEPTASIRIAKRHFREDGLLLPFRHPRRPLEWLAIWEIYYRPWPAKQDCYGKLHAYLREVFGKFVQSLKTVNVSFEMHCLDARDLKEHLDCDRYTRIEVSNVTDGCNLGLRNTLTSLMPLLQPPQRNPHATLISLFLNAVMDMVTAEILEYLPVTDLASFMNPILKSESQATANTRVSQIRLTHPPHVDSNCDVSISMYRAQNFFEAIAPHSGAAEKENNTIVEKWPLRLKRQLGQERAQEEFGRYVEWTRLGVVPETTTGNDQNSGEGNSFTRE</sequence>
<evidence type="ECO:0000256" key="3">
    <source>
        <dbReference type="ARBA" id="ARBA00022833"/>
    </source>
</evidence>
<dbReference type="InterPro" id="IPR027974">
    <property type="entry name" value="DUF4470"/>
</dbReference>
<dbReference type="InterPro" id="IPR002893">
    <property type="entry name" value="Znf_MYND"/>
</dbReference>
<dbReference type="AlphaFoldDB" id="A0AAN6PXV3"/>
<evidence type="ECO:0000313" key="8">
    <source>
        <dbReference type="Proteomes" id="UP001305647"/>
    </source>
</evidence>
<feature type="region of interest" description="Disordered" evidence="5">
    <location>
        <begin position="541"/>
        <end position="560"/>
    </location>
</feature>
<keyword evidence="1" id="KW-0479">Metal-binding</keyword>
<proteinExistence type="predicted"/>
<dbReference type="Pfam" id="PF14737">
    <property type="entry name" value="DUF4470"/>
    <property type="match status" value="1"/>
</dbReference>
<keyword evidence="2 4" id="KW-0863">Zinc-finger</keyword>
<evidence type="ECO:0000256" key="1">
    <source>
        <dbReference type="ARBA" id="ARBA00022723"/>
    </source>
</evidence>
<protein>
    <recommendedName>
        <fullName evidence="6">MYND-type domain-containing protein</fullName>
    </recommendedName>
</protein>
<gene>
    <name evidence="7" type="ORF">N658DRAFT_539478</name>
</gene>
<evidence type="ECO:0000256" key="4">
    <source>
        <dbReference type="PROSITE-ProRule" id="PRU00134"/>
    </source>
</evidence>
<dbReference type="Pfam" id="PF01753">
    <property type="entry name" value="zf-MYND"/>
    <property type="match status" value="1"/>
</dbReference>
<dbReference type="Gene3D" id="6.10.140.2220">
    <property type="match status" value="1"/>
</dbReference>
<dbReference type="Proteomes" id="UP001305647">
    <property type="component" value="Unassembled WGS sequence"/>
</dbReference>
<evidence type="ECO:0000256" key="2">
    <source>
        <dbReference type="ARBA" id="ARBA00022771"/>
    </source>
</evidence>
<dbReference type="PROSITE" id="PS50865">
    <property type="entry name" value="ZF_MYND_2"/>
    <property type="match status" value="1"/>
</dbReference>
<evidence type="ECO:0000256" key="5">
    <source>
        <dbReference type="SAM" id="MobiDB-lite"/>
    </source>
</evidence>
<dbReference type="GO" id="GO:0008270">
    <property type="term" value="F:zinc ion binding"/>
    <property type="evidence" value="ECO:0007669"/>
    <property type="project" value="UniProtKB-KW"/>
</dbReference>